<evidence type="ECO:0000256" key="1">
    <source>
        <dbReference type="SAM" id="Phobius"/>
    </source>
</evidence>
<keyword evidence="2" id="KW-0496">Mitochondrion</keyword>
<organism evidence="2">
    <name type="scientific">Utricularia reniformis</name>
    <dbReference type="NCBI Taxonomy" id="192314"/>
    <lineage>
        <taxon>Eukaryota</taxon>
        <taxon>Viridiplantae</taxon>
        <taxon>Streptophyta</taxon>
        <taxon>Embryophyta</taxon>
        <taxon>Tracheophyta</taxon>
        <taxon>Spermatophyta</taxon>
        <taxon>Magnoliopsida</taxon>
        <taxon>eudicotyledons</taxon>
        <taxon>Gunneridae</taxon>
        <taxon>Pentapetalae</taxon>
        <taxon>asterids</taxon>
        <taxon>lamiids</taxon>
        <taxon>Lamiales</taxon>
        <taxon>Lentibulariaceae</taxon>
        <taxon>Utricularia</taxon>
    </lineage>
</organism>
<accession>A0A1Y0B3J5</accession>
<protein>
    <submittedName>
        <fullName evidence="2">Uncharacterized protein</fullName>
    </submittedName>
</protein>
<keyword evidence="1" id="KW-1133">Transmembrane helix</keyword>
<proteinExistence type="predicted"/>
<dbReference type="EMBL" id="KY774314">
    <property type="protein sequence ID" value="ART31968.1"/>
    <property type="molecule type" value="Genomic_DNA"/>
</dbReference>
<reference evidence="2" key="1">
    <citation type="submission" date="2017-03" db="EMBL/GenBank/DDBJ databases">
        <title>The mitochondrial genome of the carnivorous plant Utricularia reniformis (Lentibulariaceae): structure, comparative analysis and evolutionary landmarks.</title>
        <authorList>
            <person name="Silva S.R."/>
            <person name="Alvarenga D.O."/>
            <person name="Michael T.P."/>
            <person name="Miranda V.F.O."/>
            <person name="Varani A.M."/>
        </authorList>
    </citation>
    <scope>NUCLEOTIDE SEQUENCE</scope>
</reference>
<dbReference type="AlphaFoldDB" id="A0A1Y0B3J5"/>
<gene>
    <name evidence="2" type="ORF">AEK19_MT1796</name>
</gene>
<sequence>MGSTYPSVSISSFSVVLRNYPIIDMSYLLFIAVLELSYDLYILQ</sequence>
<evidence type="ECO:0000313" key="2">
    <source>
        <dbReference type="EMBL" id="ART31968.1"/>
    </source>
</evidence>
<geneLocation type="mitochondrion" evidence="2"/>
<feature type="transmembrane region" description="Helical" evidence="1">
    <location>
        <begin position="20"/>
        <end position="43"/>
    </location>
</feature>
<keyword evidence="1" id="KW-0812">Transmembrane</keyword>
<keyword evidence="1" id="KW-0472">Membrane</keyword>
<name>A0A1Y0B3J5_9LAMI</name>